<dbReference type="EMBL" id="JANKHO010001433">
    <property type="protein sequence ID" value="KAJ3501455.1"/>
    <property type="molecule type" value="Genomic_DNA"/>
</dbReference>
<organism evidence="1 2">
    <name type="scientific">Agrocybe chaxingu</name>
    <dbReference type="NCBI Taxonomy" id="84603"/>
    <lineage>
        <taxon>Eukaryota</taxon>
        <taxon>Fungi</taxon>
        <taxon>Dikarya</taxon>
        <taxon>Basidiomycota</taxon>
        <taxon>Agaricomycotina</taxon>
        <taxon>Agaricomycetes</taxon>
        <taxon>Agaricomycetidae</taxon>
        <taxon>Agaricales</taxon>
        <taxon>Agaricineae</taxon>
        <taxon>Strophariaceae</taxon>
        <taxon>Agrocybe</taxon>
    </lineage>
</organism>
<comment type="caution">
    <text evidence="1">The sequence shown here is derived from an EMBL/GenBank/DDBJ whole genome shotgun (WGS) entry which is preliminary data.</text>
</comment>
<proteinExistence type="predicted"/>
<dbReference type="OrthoDB" id="4177236at2759"/>
<sequence length="466" mass="52319">MLGPVSNVNVKTQSQALKTHQQLTSTRDISTTTMAWRRSTEIRVVVYGEGASGKSALIQKLQMSPFVRPSDKRYFQFELVEGDLNDRDSHVLRDFDFVLFTLDLHRPPIGLHSAEMVKLLLGTYGHDLSHICVVGTKSDLVVQDHGAEDLEVRHLPTCLPFYGKVMYIATSSVTSVGFDNLRSFISNQLHPTRQYSIGTTLFNSFKESILDLISSIFALPIPENVNIETADSYDLPDDDALEPLWRSPEAIAHNQHLAQFSPTRTCPAWRISPTLIAKPLKLLEWANTVYARRSFPGIPIPQPRYPHLKYWSVSDFVPGRMLLECWGSLGAFMQFRIACTLRCYVAQMRKATRSIPGSVDGGHVSGNIFCPGTTGFHGPFESANRFRDWINEGTFQGWLDILVKALQARERNPSESIPLPDQPLFSTSTDWSLVFVHGDLNLSNIILADDGVLSLRALAHKFQDFI</sequence>
<evidence type="ECO:0000313" key="1">
    <source>
        <dbReference type="EMBL" id="KAJ3501455.1"/>
    </source>
</evidence>
<keyword evidence="2" id="KW-1185">Reference proteome</keyword>
<dbReference type="Proteomes" id="UP001148786">
    <property type="component" value="Unassembled WGS sequence"/>
</dbReference>
<dbReference type="CDD" id="cd00882">
    <property type="entry name" value="Ras_like_GTPase"/>
    <property type="match status" value="1"/>
</dbReference>
<dbReference type="InterPro" id="IPR011009">
    <property type="entry name" value="Kinase-like_dom_sf"/>
</dbReference>
<dbReference type="InterPro" id="IPR027417">
    <property type="entry name" value="P-loop_NTPase"/>
</dbReference>
<dbReference type="SUPFAM" id="SSF56112">
    <property type="entry name" value="Protein kinase-like (PK-like)"/>
    <property type="match status" value="1"/>
</dbReference>
<dbReference type="SUPFAM" id="SSF52540">
    <property type="entry name" value="P-loop containing nucleoside triphosphate hydrolases"/>
    <property type="match status" value="1"/>
</dbReference>
<protein>
    <recommendedName>
        <fullName evidence="3">Aminoglycoside phosphotransferase domain-containing protein</fullName>
    </recommendedName>
</protein>
<dbReference type="AlphaFoldDB" id="A0A9W8JTA0"/>
<name>A0A9W8JTA0_9AGAR</name>
<evidence type="ECO:0008006" key="3">
    <source>
        <dbReference type="Google" id="ProtNLM"/>
    </source>
</evidence>
<gene>
    <name evidence="1" type="ORF">NLJ89_g9328</name>
</gene>
<accession>A0A9W8JTA0</accession>
<dbReference type="Gene3D" id="3.40.50.300">
    <property type="entry name" value="P-loop containing nucleotide triphosphate hydrolases"/>
    <property type="match status" value="1"/>
</dbReference>
<reference evidence="1" key="1">
    <citation type="submission" date="2022-07" db="EMBL/GenBank/DDBJ databases">
        <title>Genome Sequence of Agrocybe chaxingu.</title>
        <authorList>
            <person name="Buettner E."/>
        </authorList>
    </citation>
    <scope>NUCLEOTIDE SEQUENCE</scope>
    <source>
        <strain evidence="1">MP-N11</strain>
    </source>
</reference>
<evidence type="ECO:0000313" key="2">
    <source>
        <dbReference type="Proteomes" id="UP001148786"/>
    </source>
</evidence>